<evidence type="ECO:0000313" key="2">
    <source>
        <dbReference type="EMBL" id="TXK62245.1"/>
    </source>
</evidence>
<dbReference type="PROSITE" id="PS51257">
    <property type="entry name" value="PROKAR_LIPOPROTEIN"/>
    <property type="match status" value="1"/>
</dbReference>
<reference evidence="2 3" key="1">
    <citation type="submission" date="2019-08" db="EMBL/GenBank/DDBJ databases">
        <authorList>
            <person name="Karlyshev A.V."/>
        </authorList>
    </citation>
    <scope>NUCLEOTIDE SEQUENCE [LARGE SCALE GENOMIC DNA]</scope>
    <source>
        <strain evidence="2 3">Alg18-2.2</strain>
    </source>
</reference>
<evidence type="ECO:0000256" key="1">
    <source>
        <dbReference type="SAM" id="MobiDB-lite"/>
    </source>
</evidence>
<dbReference type="RefSeq" id="WP_147891664.1">
    <property type="nucleotide sequence ID" value="NZ_VRTS01000005.1"/>
</dbReference>
<gene>
    <name evidence="2" type="ORF">FU658_08330</name>
</gene>
<dbReference type="AlphaFoldDB" id="A0A5C8KQJ7"/>
<proteinExistence type="predicted"/>
<protein>
    <submittedName>
        <fullName evidence="2">Uncharacterized protein</fullName>
    </submittedName>
</protein>
<sequence>MKLINTAAMAGLLVVSLAACKRDEAPEAAPSDPAAAVEALAEALRENDLVRFNQLSLPEDLQQQTREHWELQRTEPSPIDPEEDARFREMMARLTAPDAEAQIYADIEPMLNQYEAEFKAQLPLMVAMGSAFANQAIQANETLSAEQKQHASEVLGAVAGWVGTAPIGDRDRAREAISVVTDTARRTDVESMDDFRRMEHDEMLRRASIVWEGSKDFFAVYGFDINQSLASVSAEAASQTGDTASVRVKYRLLGSDLSFDVPMERIDGGWYSRDLVQSARDELEGRDEVLDEPAEYEDEEIVEEDDLEDGY</sequence>
<accession>A0A5C8KQJ7</accession>
<keyword evidence="3" id="KW-1185">Reference proteome</keyword>
<dbReference type="EMBL" id="VRTS01000005">
    <property type="protein sequence ID" value="TXK62245.1"/>
    <property type="molecule type" value="Genomic_DNA"/>
</dbReference>
<organism evidence="2 3">
    <name type="scientific">Alkalisalibacterium limincola</name>
    <dbReference type="NCBI Taxonomy" id="2699169"/>
    <lineage>
        <taxon>Bacteria</taxon>
        <taxon>Pseudomonadati</taxon>
        <taxon>Pseudomonadota</taxon>
        <taxon>Gammaproteobacteria</taxon>
        <taxon>Lysobacterales</taxon>
        <taxon>Lysobacteraceae</taxon>
        <taxon>Alkalisalibacterium</taxon>
    </lineage>
</organism>
<dbReference type="Proteomes" id="UP000321248">
    <property type="component" value="Unassembled WGS sequence"/>
</dbReference>
<dbReference type="OrthoDB" id="6194714at2"/>
<name>A0A5C8KQJ7_9GAMM</name>
<feature type="compositionally biased region" description="Acidic residues" evidence="1">
    <location>
        <begin position="289"/>
        <end position="311"/>
    </location>
</feature>
<evidence type="ECO:0000313" key="3">
    <source>
        <dbReference type="Proteomes" id="UP000321248"/>
    </source>
</evidence>
<feature type="region of interest" description="Disordered" evidence="1">
    <location>
        <begin position="282"/>
        <end position="311"/>
    </location>
</feature>
<comment type="caution">
    <text evidence="2">The sequence shown here is derived from an EMBL/GenBank/DDBJ whole genome shotgun (WGS) entry which is preliminary data.</text>
</comment>